<protein>
    <submittedName>
        <fullName evidence="1">Uncharacterized protein</fullName>
    </submittedName>
</protein>
<keyword evidence="2" id="KW-1185">Reference proteome</keyword>
<name>A0ABS2N2H0_9BACI</name>
<comment type="caution">
    <text evidence="1">The sequence shown here is derived from an EMBL/GenBank/DDBJ whole genome shotgun (WGS) entry which is preliminary data.</text>
</comment>
<sequence>MKSILDILNHQVTTVTEKDYGTLASTNYKLLPRFVSVPIKKEMILYVLNRKKPKEINDLDVLFEDNYIIIKGKMKKMGLSINFSVKLLPIEMDGRMLQFRLMHLKPMNHPWLNKIIFNRPPISLKKDIVSVDLNQIEKVKSIPIGTIKKIEIRNQMIWLGIWL</sequence>
<organism evidence="1 2">
    <name type="scientific">Aquibacillus albus</name>
    <dbReference type="NCBI Taxonomy" id="1168171"/>
    <lineage>
        <taxon>Bacteria</taxon>
        <taxon>Bacillati</taxon>
        <taxon>Bacillota</taxon>
        <taxon>Bacilli</taxon>
        <taxon>Bacillales</taxon>
        <taxon>Bacillaceae</taxon>
        <taxon>Aquibacillus</taxon>
    </lineage>
</organism>
<reference evidence="1 2" key="1">
    <citation type="submission" date="2021-01" db="EMBL/GenBank/DDBJ databases">
        <title>Genomic Encyclopedia of Type Strains, Phase IV (KMG-IV): sequencing the most valuable type-strain genomes for metagenomic binning, comparative biology and taxonomic classification.</title>
        <authorList>
            <person name="Goeker M."/>
        </authorList>
    </citation>
    <scope>NUCLEOTIDE SEQUENCE [LARGE SCALE GENOMIC DNA]</scope>
    <source>
        <strain evidence="1 2">DSM 23711</strain>
    </source>
</reference>
<accession>A0ABS2N2H0</accession>
<evidence type="ECO:0000313" key="2">
    <source>
        <dbReference type="Proteomes" id="UP001296943"/>
    </source>
</evidence>
<dbReference type="Proteomes" id="UP001296943">
    <property type="component" value="Unassembled WGS sequence"/>
</dbReference>
<dbReference type="EMBL" id="JAFBDR010000016">
    <property type="protein sequence ID" value="MBM7572321.1"/>
    <property type="molecule type" value="Genomic_DNA"/>
</dbReference>
<gene>
    <name evidence="1" type="ORF">JOC48_002824</name>
</gene>
<evidence type="ECO:0000313" key="1">
    <source>
        <dbReference type="EMBL" id="MBM7572321.1"/>
    </source>
</evidence>
<dbReference type="RefSeq" id="WP_204500639.1">
    <property type="nucleotide sequence ID" value="NZ_JAFBDR010000016.1"/>
</dbReference>
<proteinExistence type="predicted"/>